<protein>
    <submittedName>
        <fullName evidence="2">Uncharacterized protein</fullName>
    </submittedName>
</protein>
<name>A0A328N2B0_9ACTN</name>
<comment type="caution">
    <text evidence="2">The sequence shown here is derived from an EMBL/GenBank/DDBJ whole genome shotgun (WGS) entry which is preliminary data.</text>
</comment>
<reference evidence="2 3" key="1">
    <citation type="submission" date="2018-03" db="EMBL/GenBank/DDBJ databases">
        <title>Defining the species Micromonospora saelicesensis and Micromonospora noduli under the framework of genomics.</title>
        <authorList>
            <person name="Riesco R."/>
            <person name="Trujillo M.E."/>
        </authorList>
    </citation>
    <scope>NUCLEOTIDE SEQUENCE [LARGE SCALE GENOMIC DNA]</scope>
    <source>
        <strain evidence="2 3">LAH08</strain>
    </source>
</reference>
<evidence type="ECO:0000256" key="1">
    <source>
        <dbReference type="SAM" id="MobiDB-lite"/>
    </source>
</evidence>
<organism evidence="2 3">
    <name type="scientific">Micromonospora noduli</name>
    <dbReference type="NCBI Taxonomy" id="709876"/>
    <lineage>
        <taxon>Bacteria</taxon>
        <taxon>Bacillati</taxon>
        <taxon>Actinomycetota</taxon>
        <taxon>Actinomycetes</taxon>
        <taxon>Micromonosporales</taxon>
        <taxon>Micromonosporaceae</taxon>
        <taxon>Micromonospora</taxon>
    </lineage>
</organism>
<proteinExistence type="predicted"/>
<dbReference type="EMBL" id="PYAA01000017">
    <property type="protein sequence ID" value="RAO00820.1"/>
    <property type="molecule type" value="Genomic_DNA"/>
</dbReference>
<feature type="compositionally biased region" description="Polar residues" evidence="1">
    <location>
        <begin position="26"/>
        <end position="35"/>
    </location>
</feature>
<feature type="region of interest" description="Disordered" evidence="1">
    <location>
        <begin position="1"/>
        <end position="64"/>
    </location>
</feature>
<evidence type="ECO:0000313" key="3">
    <source>
        <dbReference type="Proteomes" id="UP000248966"/>
    </source>
</evidence>
<dbReference type="Proteomes" id="UP000248966">
    <property type="component" value="Unassembled WGS sequence"/>
</dbReference>
<accession>A0A328N2B0</accession>
<gene>
    <name evidence="2" type="ORF">LAH08_03073</name>
</gene>
<feature type="compositionally biased region" description="Polar residues" evidence="1">
    <location>
        <begin position="1"/>
        <end position="11"/>
    </location>
</feature>
<sequence length="64" mass="6929">MLADGFTTSTVEGVGPRGEPELCSAWSPQALNPDTNIGKMNAASSSREEDRRMRRILPPPQTAE</sequence>
<evidence type="ECO:0000313" key="2">
    <source>
        <dbReference type="EMBL" id="RAO00820.1"/>
    </source>
</evidence>
<dbReference type="AlphaFoldDB" id="A0A328N2B0"/>